<keyword evidence="4" id="KW-0456">Lyase</keyword>
<dbReference type="PANTHER" id="PTHR33337:SF40">
    <property type="entry name" value="CENP-V_GFA DOMAIN-CONTAINING PROTEIN-RELATED"/>
    <property type="match status" value="1"/>
</dbReference>
<evidence type="ECO:0000313" key="6">
    <source>
        <dbReference type="EMBL" id="UZE97300.1"/>
    </source>
</evidence>
<dbReference type="PROSITE" id="PS51891">
    <property type="entry name" value="CENP_V_GFA"/>
    <property type="match status" value="1"/>
</dbReference>
<dbReference type="SUPFAM" id="SSF51316">
    <property type="entry name" value="Mss4-like"/>
    <property type="match status" value="1"/>
</dbReference>
<gene>
    <name evidence="6" type="ORF">NKI27_05985</name>
</gene>
<organism evidence="6 7">
    <name type="scientific">Alkalimarinus alittae</name>
    <dbReference type="NCBI Taxonomy" id="2961619"/>
    <lineage>
        <taxon>Bacteria</taxon>
        <taxon>Pseudomonadati</taxon>
        <taxon>Pseudomonadota</taxon>
        <taxon>Gammaproteobacteria</taxon>
        <taxon>Alteromonadales</taxon>
        <taxon>Alteromonadaceae</taxon>
        <taxon>Alkalimarinus</taxon>
    </lineage>
</organism>
<dbReference type="InterPro" id="IPR006913">
    <property type="entry name" value="CENP-V/GFA"/>
</dbReference>
<dbReference type="RefSeq" id="WP_265048775.1">
    <property type="nucleotide sequence ID" value="NZ_CP100390.1"/>
</dbReference>
<dbReference type="PANTHER" id="PTHR33337">
    <property type="entry name" value="GFA DOMAIN-CONTAINING PROTEIN"/>
    <property type="match status" value="1"/>
</dbReference>
<evidence type="ECO:0000256" key="1">
    <source>
        <dbReference type="ARBA" id="ARBA00005495"/>
    </source>
</evidence>
<keyword evidence="3" id="KW-0862">Zinc</keyword>
<protein>
    <submittedName>
        <fullName evidence="6">GFA family protein</fullName>
    </submittedName>
</protein>
<evidence type="ECO:0000256" key="4">
    <source>
        <dbReference type="ARBA" id="ARBA00023239"/>
    </source>
</evidence>
<dbReference type="InterPro" id="IPR011057">
    <property type="entry name" value="Mss4-like_sf"/>
</dbReference>
<dbReference type="Proteomes" id="UP001163739">
    <property type="component" value="Chromosome"/>
</dbReference>
<feature type="domain" description="CENP-V/GFA" evidence="5">
    <location>
        <begin position="25"/>
        <end position="141"/>
    </location>
</feature>
<evidence type="ECO:0000313" key="7">
    <source>
        <dbReference type="Proteomes" id="UP001163739"/>
    </source>
</evidence>
<evidence type="ECO:0000256" key="3">
    <source>
        <dbReference type="ARBA" id="ARBA00022833"/>
    </source>
</evidence>
<dbReference type="EMBL" id="CP100390">
    <property type="protein sequence ID" value="UZE97300.1"/>
    <property type="molecule type" value="Genomic_DNA"/>
</dbReference>
<keyword evidence="2" id="KW-0479">Metal-binding</keyword>
<reference evidence="6" key="1">
    <citation type="submission" date="2022-06" db="EMBL/GenBank/DDBJ databases">
        <title>Alkalimarinus sp. nov., isolated from gut of a Alitta virens.</title>
        <authorList>
            <person name="Yang A.I."/>
            <person name="Shin N.-R."/>
        </authorList>
    </citation>
    <scope>NUCLEOTIDE SEQUENCE</scope>
    <source>
        <strain evidence="6">A2M4</strain>
    </source>
</reference>
<sequence>MHKSLHSKPAVAAGVIKQGSASMKQTGSCLCGGIEYEISGPLTDVLNCHCSMCRKLHASAFRTRAKVKSSDWHTVKGQELMKFYESSPGEHKGFCSNCGSSLYTKFDANPAIFGFPLGTLDTDPGVKAERHVFVGSKAPWFEITDDLPQSAEYD</sequence>
<evidence type="ECO:0000256" key="2">
    <source>
        <dbReference type="ARBA" id="ARBA00022723"/>
    </source>
</evidence>
<comment type="similarity">
    <text evidence="1">Belongs to the Gfa family.</text>
</comment>
<proteinExistence type="inferred from homology"/>
<accession>A0ABY6N5I5</accession>
<name>A0ABY6N5I5_9ALTE</name>
<dbReference type="Gene3D" id="3.90.1590.10">
    <property type="entry name" value="glutathione-dependent formaldehyde- activating enzyme (gfa)"/>
    <property type="match status" value="1"/>
</dbReference>
<dbReference type="Pfam" id="PF04828">
    <property type="entry name" value="GFA"/>
    <property type="match status" value="1"/>
</dbReference>
<evidence type="ECO:0000259" key="5">
    <source>
        <dbReference type="PROSITE" id="PS51891"/>
    </source>
</evidence>
<keyword evidence="7" id="KW-1185">Reference proteome</keyword>